<gene>
    <name evidence="5" type="ORF">BG57_32060</name>
</gene>
<feature type="domain" description="PAC" evidence="4">
    <location>
        <begin position="312"/>
        <end position="366"/>
    </location>
</feature>
<dbReference type="InterPro" id="IPR004089">
    <property type="entry name" value="MCPsignal_dom"/>
</dbReference>
<protein>
    <submittedName>
        <fullName evidence="5">Chemotaxis protein</fullName>
    </submittedName>
</protein>
<dbReference type="InterPro" id="IPR013655">
    <property type="entry name" value="PAS_fold_3"/>
</dbReference>
<dbReference type="EMBL" id="JFHE01000009">
    <property type="protein sequence ID" value="KDR35001.1"/>
    <property type="molecule type" value="Genomic_DNA"/>
</dbReference>
<dbReference type="PROSITE" id="PS50112">
    <property type="entry name" value="PAS"/>
    <property type="match status" value="2"/>
</dbReference>
<dbReference type="PANTHER" id="PTHR24422:SF10">
    <property type="entry name" value="CHEMOTAXIS PROTEIN METHYLTRANSFERASE 2"/>
    <property type="match status" value="1"/>
</dbReference>
<dbReference type="SUPFAM" id="SSF58104">
    <property type="entry name" value="Methyl-accepting chemotaxis protein (MCP) signaling domain"/>
    <property type="match status" value="1"/>
</dbReference>
<sequence length="570" mass="63196">MWATTERERAVVEFSPDGVVLRANANFLALMGFRADEVVGSHHRMFCDAAYANSAGYQDFWVMLGSGREMNGDFRRIGKAGGKIWINGSYTPVMDENGNVHKIVKVATDITAARTVADDHAGKVRAIDRAQAVVEFDLRGHVLAANERFLELMGYSLEEAQGQHHRMFCDPAYVATDAYRSFWDKLGRGEYDAGQYKRVAKHNRDVWIQATYNPIYSSDGRLIKIVKFATDITEFKRGVAESDGRLAAIDRANAVIEFDLEGNVLRANQNFLDAMGYTVREIVGKHHRMFCDPQDVATADYRDFWARLSRGDYNAGRYVRVSKHGYRVWLQATYNPVFDESGRPYKIVKYASDITAQVERERRMQENLIAMSEKIEELSQSIEGIAQNTREATSVATETQAEADTGERTLAESMSAIQAIEHSSAGISDVVKVISDIATQTNMLAFNAAIEAARAGEHGLGFSVVASEVRKLAERCSQATNEIGRLIDESVQRVKTGSDTSRRAADGFHRIRAGVDRTTETIASIHQVTEKQATATRTVSDLLRELTVVTGGEAATRSSSTVAALNSRSQ</sequence>
<dbReference type="SUPFAM" id="SSF55785">
    <property type="entry name" value="PYP-like sensor domain (PAS domain)"/>
    <property type="match status" value="3"/>
</dbReference>
<dbReference type="Gene3D" id="1.10.287.950">
    <property type="entry name" value="Methyl-accepting chemotaxis protein"/>
    <property type="match status" value="1"/>
</dbReference>
<organism evidence="5 6">
    <name type="scientific">Caballeronia grimmiae</name>
    <dbReference type="NCBI Taxonomy" id="1071679"/>
    <lineage>
        <taxon>Bacteria</taxon>
        <taxon>Pseudomonadati</taxon>
        <taxon>Pseudomonadota</taxon>
        <taxon>Betaproteobacteria</taxon>
        <taxon>Burkholderiales</taxon>
        <taxon>Burkholderiaceae</taxon>
        <taxon>Caballeronia</taxon>
    </lineage>
</organism>
<keyword evidence="1" id="KW-0807">Transducer</keyword>
<dbReference type="PRINTS" id="PR00260">
    <property type="entry name" value="CHEMTRNSDUCR"/>
</dbReference>
<proteinExistence type="predicted"/>
<dbReference type="CDD" id="cd00130">
    <property type="entry name" value="PAS"/>
    <property type="match status" value="3"/>
</dbReference>
<dbReference type="GO" id="GO:0007165">
    <property type="term" value="P:signal transduction"/>
    <property type="evidence" value="ECO:0007669"/>
    <property type="project" value="UniProtKB-KW"/>
</dbReference>
<dbReference type="InterPro" id="IPR001610">
    <property type="entry name" value="PAC"/>
</dbReference>
<dbReference type="Pfam" id="PF00015">
    <property type="entry name" value="MCPsignal"/>
    <property type="match status" value="1"/>
</dbReference>
<name>A0A069PCH1_9BURK</name>
<reference evidence="5 6" key="1">
    <citation type="submission" date="2014-03" db="EMBL/GenBank/DDBJ databases">
        <title>Draft Genome Sequences of Four Burkholderia Strains.</title>
        <authorList>
            <person name="Liu X.Y."/>
            <person name="Li C.X."/>
            <person name="Xu J.H."/>
        </authorList>
    </citation>
    <scope>NUCLEOTIDE SEQUENCE [LARGE SCALE GENOMIC DNA]</scope>
    <source>
        <strain evidence="5 6">R27</strain>
    </source>
</reference>
<evidence type="ECO:0000259" key="2">
    <source>
        <dbReference type="PROSITE" id="PS50111"/>
    </source>
</evidence>
<feature type="domain" description="PAC" evidence="4">
    <location>
        <begin position="192"/>
        <end position="244"/>
    </location>
</feature>
<dbReference type="InterPro" id="IPR000014">
    <property type="entry name" value="PAS"/>
</dbReference>
<dbReference type="Gene3D" id="3.30.450.20">
    <property type="entry name" value="PAS domain"/>
    <property type="match status" value="3"/>
</dbReference>
<dbReference type="SMART" id="SM00283">
    <property type="entry name" value="MA"/>
    <property type="match status" value="1"/>
</dbReference>
<dbReference type="NCBIfam" id="TIGR00229">
    <property type="entry name" value="sensory_box"/>
    <property type="match status" value="3"/>
</dbReference>
<dbReference type="GO" id="GO:0006935">
    <property type="term" value="P:chemotaxis"/>
    <property type="evidence" value="ECO:0007669"/>
    <property type="project" value="InterPro"/>
</dbReference>
<dbReference type="SMART" id="SM00086">
    <property type="entry name" value="PAC"/>
    <property type="match status" value="3"/>
</dbReference>
<dbReference type="STRING" id="1071679.BG57_32060"/>
<evidence type="ECO:0000313" key="6">
    <source>
        <dbReference type="Proteomes" id="UP000027439"/>
    </source>
</evidence>
<dbReference type="AlphaFoldDB" id="A0A069PCH1"/>
<evidence type="ECO:0000313" key="5">
    <source>
        <dbReference type="EMBL" id="KDR35001.1"/>
    </source>
</evidence>
<dbReference type="InterPro" id="IPR000700">
    <property type="entry name" value="PAS-assoc_C"/>
</dbReference>
<evidence type="ECO:0000256" key="1">
    <source>
        <dbReference type="PROSITE-ProRule" id="PRU00284"/>
    </source>
</evidence>
<comment type="caution">
    <text evidence="5">The sequence shown here is derived from an EMBL/GenBank/DDBJ whole genome shotgun (WGS) entry which is preliminary data.</text>
</comment>
<accession>A0A069PCH1</accession>
<dbReference type="Pfam" id="PF08447">
    <property type="entry name" value="PAS_3"/>
    <property type="match status" value="3"/>
</dbReference>
<feature type="domain" description="Methyl-accepting transducer" evidence="2">
    <location>
        <begin position="359"/>
        <end position="568"/>
    </location>
</feature>
<dbReference type="InterPro" id="IPR050903">
    <property type="entry name" value="Bact_Chemotaxis_MeTrfase"/>
</dbReference>
<dbReference type="SMART" id="SM00091">
    <property type="entry name" value="PAS"/>
    <property type="match status" value="2"/>
</dbReference>
<feature type="domain" description="PAS" evidence="3">
    <location>
        <begin position="133"/>
        <end position="163"/>
    </location>
</feature>
<evidence type="ECO:0000259" key="4">
    <source>
        <dbReference type="PROSITE" id="PS50113"/>
    </source>
</evidence>
<dbReference type="Proteomes" id="UP000027439">
    <property type="component" value="Unassembled WGS sequence"/>
</dbReference>
<evidence type="ECO:0000259" key="3">
    <source>
        <dbReference type="PROSITE" id="PS50112"/>
    </source>
</evidence>
<dbReference type="PANTHER" id="PTHR24422">
    <property type="entry name" value="CHEMOTAXIS PROTEIN METHYLTRANSFERASE"/>
    <property type="match status" value="1"/>
</dbReference>
<feature type="domain" description="PAC" evidence="4">
    <location>
        <begin position="70"/>
        <end position="122"/>
    </location>
</feature>
<dbReference type="PROSITE" id="PS50111">
    <property type="entry name" value="CHEMOTAXIS_TRANSDUC_2"/>
    <property type="match status" value="1"/>
</dbReference>
<dbReference type="eggNOG" id="COG0840">
    <property type="taxonomic scope" value="Bacteria"/>
</dbReference>
<dbReference type="InterPro" id="IPR035965">
    <property type="entry name" value="PAS-like_dom_sf"/>
</dbReference>
<feature type="domain" description="PAS" evidence="3">
    <location>
        <begin position="255"/>
        <end position="295"/>
    </location>
</feature>
<dbReference type="GO" id="GO:0004888">
    <property type="term" value="F:transmembrane signaling receptor activity"/>
    <property type="evidence" value="ECO:0007669"/>
    <property type="project" value="InterPro"/>
</dbReference>
<dbReference type="InterPro" id="IPR004090">
    <property type="entry name" value="Chemotax_Me-accpt_rcpt"/>
</dbReference>
<dbReference type="PROSITE" id="PS50113">
    <property type="entry name" value="PAC"/>
    <property type="match status" value="3"/>
</dbReference>
<dbReference type="GO" id="GO:0016020">
    <property type="term" value="C:membrane"/>
    <property type="evidence" value="ECO:0007669"/>
    <property type="project" value="InterPro"/>
</dbReference>